<proteinExistence type="predicted"/>
<reference evidence="3 5" key="3">
    <citation type="submission" date="2023-03" db="EMBL/GenBank/DDBJ databases">
        <title>Agriculturally important microbes genome sequencing.</title>
        <authorList>
            <person name="Dunlap C."/>
        </authorList>
    </citation>
    <scope>NUCLEOTIDE SEQUENCE [LARGE SCALE GENOMIC DNA]</scope>
    <source>
        <strain evidence="3 5">CBP-3203</strain>
    </source>
</reference>
<gene>
    <name evidence="2" type="ORF">AB447_211455</name>
    <name evidence="3" type="ORF">P8828_08615</name>
</gene>
<dbReference type="AlphaFoldDB" id="A0A0T6BU03"/>
<protein>
    <submittedName>
        <fullName evidence="2">Uncharacterized protein</fullName>
    </submittedName>
</protein>
<feature type="signal peptide" evidence="1">
    <location>
        <begin position="1"/>
        <end position="25"/>
    </location>
</feature>
<dbReference type="EMBL" id="JARRTL010000008">
    <property type="protein sequence ID" value="MEC0484912.1"/>
    <property type="molecule type" value="Genomic_DNA"/>
</dbReference>
<evidence type="ECO:0000313" key="3">
    <source>
        <dbReference type="EMBL" id="MEC0484912.1"/>
    </source>
</evidence>
<dbReference type="RefSeq" id="WP_048356169.1">
    <property type="nucleotide sequence ID" value="NZ_CP023481.1"/>
</dbReference>
<dbReference type="EMBL" id="LECW02000004">
    <property type="protein sequence ID" value="KRT95127.1"/>
    <property type="molecule type" value="Genomic_DNA"/>
</dbReference>
<evidence type="ECO:0000313" key="4">
    <source>
        <dbReference type="Proteomes" id="UP000036168"/>
    </source>
</evidence>
<dbReference type="Proteomes" id="UP001341297">
    <property type="component" value="Unassembled WGS sequence"/>
</dbReference>
<dbReference type="OrthoDB" id="9768127at2"/>
<name>A0A0T6BU03_9BACI</name>
<organism evidence="2 4">
    <name type="scientific">Bacillus glycinifermentans</name>
    <dbReference type="NCBI Taxonomy" id="1664069"/>
    <lineage>
        <taxon>Bacteria</taxon>
        <taxon>Bacillati</taxon>
        <taxon>Bacillota</taxon>
        <taxon>Bacilli</taxon>
        <taxon>Bacillales</taxon>
        <taxon>Bacillaceae</taxon>
        <taxon>Bacillus</taxon>
    </lineage>
</organism>
<evidence type="ECO:0000256" key="1">
    <source>
        <dbReference type="SAM" id="SignalP"/>
    </source>
</evidence>
<sequence>MKKVVVTVLVAVLLGSTFFPYSSQAAENESVSFTPTVVKTELQQIEELSNSSVMNPKMAVMDENGQVHIQAVPPMSKWKIVDHFRGNSKNLDTAKELATRLAVTLVTLKWRFAVLFSNVVFPTYYKKKPTRYYSTTQYVADDKKYRYTILDMYIYKDKKYSKQIGYEYKAFKAGKRK</sequence>
<reference evidence="2 4" key="1">
    <citation type="journal article" date="2015" name="Int. J. Syst. Evol. Microbiol.">
        <title>Bacillus glycinifermentans sp. nov., isolated from fermented soybean paste.</title>
        <authorList>
            <person name="Kim S.J."/>
            <person name="Dunlap C.A."/>
            <person name="Kwon S.W."/>
            <person name="Rooney A.P."/>
        </authorList>
    </citation>
    <scope>NUCLEOTIDE SEQUENCE [LARGE SCALE GENOMIC DNA]</scope>
    <source>
        <strain evidence="2 4">GO-13</strain>
    </source>
</reference>
<keyword evidence="5" id="KW-1185">Reference proteome</keyword>
<accession>A0A0T6BU03</accession>
<comment type="caution">
    <text evidence="2">The sequence shown here is derived from an EMBL/GenBank/DDBJ whole genome shotgun (WGS) entry which is preliminary data.</text>
</comment>
<reference evidence="2" key="2">
    <citation type="submission" date="2015-10" db="EMBL/GenBank/DDBJ databases">
        <authorList>
            <person name="Gilbert D.G."/>
        </authorList>
    </citation>
    <scope>NUCLEOTIDE SEQUENCE</scope>
    <source>
        <strain evidence="2">GO-13</strain>
    </source>
</reference>
<feature type="chain" id="PRO_5013467866" evidence="1">
    <location>
        <begin position="26"/>
        <end position="177"/>
    </location>
</feature>
<dbReference type="Proteomes" id="UP000036168">
    <property type="component" value="Unassembled WGS sequence"/>
</dbReference>
<evidence type="ECO:0000313" key="5">
    <source>
        <dbReference type="Proteomes" id="UP001341297"/>
    </source>
</evidence>
<keyword evidence="1" id="KW-0732">Signal</keyword>
<evidence type="ECO:0000313" key="2">
    <source>
        <dbReference type="EMBL" id="KRT95127.1"/>
    </source>
</evidence>